<dbReference type="AlphaFoldDB" id="C1GEV7"/>
<evidence type="ECO:0000256" key="2">
    <source>
        <dbReference type="SAM" id="SignalP"/>
    </source>
</evidence>
<dbReference type="HOGENOM" id="CLU_2455361_0_0_1"/>
<keyword evidence="4" id="KW-1185">Reference proteome</keyword>
<dbReference type="GeneID" id="22584658"/>
<protein>
    <submittedName>
        <fullName evidence="3">Uncharacterized protein</fullName>
    </submittedName>
</protein>
<name>C1GEV7_PARBD</name>
<dbReference type="EMBL" id="KN275963">
    <property type="protein sequence ID" value="EEH49714.1"/>
    <property type="molecule type" value="Genomic_DNA"/>
</dbReference>
<gene>
    <name evidence="3" type="ORF">PADG_05793</name>
</gene>
<accession>C1GEV7</accession>
<dbReference type="KEGG" id="pbn:PADG_05793"/>
<evidence type="ECO:0000313" key="4">
    <source>
        <dbReference type="Proteomes" id="UP000001628"/>
    </source>
</evidence>
<dbReference type="RefSeq" id="XP_010761417.1">
    <property type="nucleotide sequence ID" value="XM_010763115.1"/>
</dbReference>
<feature type="chain" id="PRO_5002909834" evidence="2">
    <location>
        <begin position="18"/>
        <end position="89"/>
    </location>
</feature>
<keyword evidence="2" id="KW-0732">Signal</keyword>
<dbReference type="VEuPathDB" id="FungiDB:PADG_05793"/>
<organism evidence="3 4">
    <name type="scientific">Paracoccidioides brasiliensis (strain Pb18)</name>
    <dbReference type="NCBI Taxonomy" id="502780"/>
    <lineage>
        <taxon>Eukaryota</taxon>
        <taxon>Fungi</taxon>
        <taxon>Dikarya</taxon>
        <taxon>Ascomycota</taxon>
        <taxon>Pezizomycotina</taxon>
        <taxon>Eurotiomycetes</taxon>
        <taxon>Eurotiomycetidae</taxon>
        <taxon>Onygenales</taxon>
        <taxon>Ajellomycetaceae</taxon>
        <taxon>Paracoccidioides</taxon>
    </lineage>
</organism>
<dbReference type="Proteomes" id="UP000001628">
    <property type="component" value="Unassembled WGS sequence"/>
</dbReference>
<evidence type="ECO:0000256" key="1">
    <source>
        <dbReference type="SAM" id="MobiDB-lite"/>
    </source>
</evidence>
<sequence length="89" mass="9542">MNLHLNLLIALAMGAMAMPTSETAHRGLKRNGISASAGQLKSRGEKGSPGRTALRIGAPVDWNAAFYLLPMCMTGSERYGAKLRLEIKT</sequence>
<evidence type="ECO:0000313" key="3">
    <source>
        <dbReference type="EMBL" id="EEH49714.1"/>
    </source>
</evidence>
<proteinExistence type="predicted"/>
<feature type="signal peptide" evidence="2">
    <location>
        <begin position="1"/>
        <end position="17"/>
    </location>
</feature>
<reference evidence="3 4" key="1">
    <citation type="journal article" date="2011" name="PLoS Genet.">
        <title>Comparative genomic analysis of human fungal pathogens causing paracoccidioidomycosis.</title>
        <authorList>
            <person name="Desjardins C.A."/>
            <person name="Champion M.D."/>
            <person name="Holder J.W."/>
            <person name="Muszewska A."/>
            <person name="Goldberg J."/>
            <person name="Bailao A.M."/>
            <person name="Brigido M.M."/>
            <person name="Ferreira M.E."/>
            <person name="Garcia A.M."/>
            <person name="Grynberg M."/>
            <person name="Gujja S."/>
            <person name="Heiman D.I."/>
            <person name="Henn M.R."/>
            <person name="Kodira C.D."/>
            <person name="Leon-Narvaez H."/>
            <person name="Longo L.V."/>
            <person name="Ma L.J."/>
            <person name="Malavazi I."/>
            <person name="Matsuo A.L."/>
            <person name="Morais F.V."/>
            <person name="Pereira M."/>
            <person name="Rodriguez-Brito S."/>
            <person name="Sakthikumar S."/>
            <person name="Salem-Izacc S.M."/>
            <person name="Sykes S.M."/>
            <person name="Teixeira M.M."/>
            <person name="Vallejo M.C."/>
            <person name="Walter M.E."/>
            <person name="Yandava C."/>
            <person name="Young S."/>
            <person name="Zeng Q."/>
            <person name="Zucker J."/>
            <person name="Felipe M.S."/>
            <person name="Goldman G.H."/>
            <person name="Haas B.J."/>
            <person name="McEwen J.G."/>
            <person name="Nino-Vega G."/>
            <person name="Puccia R."/>
            <person name="San-Blas G."/>
            <person name="Soares C.M."/>
            <person name="Birren B.W."/>
            <person name="Cuomo C.A."/>
        </authorList>
    </citation>
    <scope>NUCLEOTIDE SEQUENCE [LARGE SCALE GENOMIC DNA]</scope>
    <source>
        <strain evidence="3 4">Pb18</strain>
    </source>
</reference>
<feature type="region of interest" description="Disordered" evidence="1">
    <location>
        <begin position="25"/>
        <end position="52"/>
    </location>
</feature>
<dbReference type="InParanoid" id="C1GEV7"/>